<feature type="domain" description="CCDC92/74 N-terminal" evidence="4">
    <location>
        <begin position="7"/>
        <end position="56"/>
    </location>
</feature>
<reference evidence="5" key="2">
    <citation type="submission" date="2025-09" db="UniProtKB">
        <authorList>
            <consortium name="Ensembl"/>
        </authorList>
    </citation>
    <scope>IDENTIFICATION</scope>
</reference>
<keyword evidence="6" id="KW-1185">Reference proteome</keyword>
<dbReference type="InterPro" id="IPR040370">
    <property type="entry name" value="CCDC74A/CCDC74B/CCDC92"/>
</dbReference>
<keyword evidence="1 2" id="KW-0175">Coiled coil</keyword>
<dbReference type="PANTHER" id="PTHR14882">
    <property type="entry name" value="COILED-COIL DOMAIN-CONTAINING 74A"/>
    <property type="match status" value="1"/>
</dbReference>
<feature type="coiled-coil region" evidence="2">
    <location>
        <begin position="51"/>
        <end position="99"/>
    </location>
</feature>
<sequence>METASLEQQIQSVQRHIAFLKKEQTELLHDLHLEILRLQKHCSELTHDLEMKELEALERELEQRCRAMEARLQERERDNAELRRELRHKEALVAALRGSLRGKERAFLEELKRRGHRAARLDARLQRQSHVAACLSLQLHAAARRLPPEEPPVPPTAAHRPRGPARRPGAPHEPDAMPDPALFLFAARPRAAAPGLCAGLSLLPRCGAWPGHVELLPRATWSCSGLRGASQSHMEPRGPARSCVERHGAAHSHAEPLGAARSGSEPAGHRAAAGRLWGRLLFSCTPRYPCIHLDV</sequence>
<evidence type="ECO:0000313" key="6">
    <source>
        <dbReference type="Proteomes" id="UP000694420"/>
    </source>
</evidence>
<accession>A0A8C6ZD43</accession>
<proteinExistence type="predicted"/>
<dbReference type="Ensembl" id="ENSNPET00000012424.1">
    <property type="protein sequence ID" value="ENSNPEP00000012120.1"/>
    <property type="gene ID" value="ENSNPEG00000009078.1"/>
</dbReference>
<evidence type="ECO:0000256" key="2">
    <source>
        <dbReference type="SAM" id="Coils"/>
    </source>
</evidence>
<name>A0A8C6ZD43_NOTPE</name>
<evidence type="ECO:0000313" key="5">
    <source>
        <dbReference type="Ensembl" id="ENSNPEP00000012120.1"/>
    </source>
</evidence>
<dbReference type="AlphaFoldDB" id="A0A8C6ZD43"/>
<reference evidence="5" key="1">
    <citation type="submission" date="2025-08" db="UniProtKB">
        <authorList>
            <consortium name="Ensembl"/>
        </authorList>
    </citation>
    <scope>IDENTIFICATION</scope>
</reference>
<feature type="region of interest" description="Disordered" evidence="3">
    <location>
        <begin position="146"/>
        <end position="176"/>
    </location>
</feature>
<organism evidence="5 6">
    <name type="scientific">Nothoprocta perdicaria</name>
    <name type="common">Chilean tinamou</name>
    <name type="synonym">Crypturus perdicarius</name>
    <dbReference type="NCBI Taxonomy" id="30464"/>
    <lineage>
        <taxon>Eukaryota</taxon>
        <taxon>Metazoa</taxon>
        <taxon>Chordata</taxon>
        <taxon>Craniata</taxon>
        <taxon>Vertebrata</taxon>
        <taxon>Euteleostomi</taxon>
        <taxon>Archelosauria</taxon>
        <taxon>Archosauria</taxon>
        <taxon>Dinosauria</taxon>
        <taxon>Saurischia</taxon>
        <taxon>Theropoda</taxon>
        <taxon>Coelurosauria</taxon>
        <taxon>Aves</taxon>
        <taxon>Palaeognathae</taxon>
        <taxon>Tinamiformes</taxon>
        <taxon>Tinamidae</taxon>
        <taxon>Nothoprocta</taxon>
    </lineage>
</organism>
<dbReference type="PANTHER" id="PTHR14882:SF3">
    <property type="entry name" value="COILED-COIL DOMAIN CONTAINING 92B"/>
    <property type="match status" value="1"/>
</dbReference>
<evidence type="ECO:0000256" key="3">
    <source>
        <dbReference type="SAM" id="MobiDB-lite"/>
    </source>
</evidence>
<dbReference type="InterPro" id="IPR039496">
    <property type="entry name" value="CCDC92/74_N"/>
</dbReference>
<dbReference type="Proteomes" id="UP000694420">
    <property type="component" value="Unplaced"/>
</dbReference>
<dbReference type="Pfam" id="PF14916">
    <property type="entry name" value="CCDC92"/>
    <property type="match status" value="1"/>
</dbReference>
<evidence type="ECO:0000256" key="1">
    <source>
        <dbReference type="ARBA" id="ARBA00023054"/>
    </source>
</evidence>
<protein>
    <recommendedName>
        <fullName evidence="4">CCDC92/74 N-terminal domain-containing protein</fullName>
    </recommendedName>
</protein>
<evidence type="ECO:0000259" key="4">
    <source>
        <dbReference type="Pfam" id="PF14916"/>
    </source>
</evidence>